<dbReference type="AlphaFoldDB" id="A0A8S1PTE2"/>
<comment type="caution">
    <text evidence="1">The sequence shown here is derived from an EMBL/GenBank/DDBJ whole genome shotgun (WGS) entry which is preliminary data.</text>
</comment>
<proteinExistence type="predicted"/>
<protein>
    <submittedName>
        <fullName evidence="1">Uncharacterized protein</fullName>
    </submittedName>
</protein>
<name>A0A8S1PTE2_PARPR</name>
<organism evidence="1 2">
    <name type="scientific">Paramecium primaurelia</name>
    <dbReference type="NCBI Taxonomy" id="5886"/>
    <lineage>
        <taxon>Eukaryota</taxon>
        <taxon>Sar</taxon>
        <taxon>Alveolata</taxon>
        <taxon>Ciliophora</taxon>
        <taxon>Intramacronucleata</taxon>
        <taxon>Oligohymenophorea</taxon>
        <taxon>Peniculida</taxon>
        <taxon>Parameciidae</taxon>
        <taxon>Paramecium</taxon>
    </lineage>
</organism>
<sequence length="79" mass="9371">MALSLQNNLQQQKIVFMLINNNYQVAKMQQIKQDLKMDSPSAYVEKKQNQQSIYGKMSEVLHKNYFTIQLNIYKLSKEQ</sequence>
<gene>
    <name evidence="1" type="ORF">PPRIM_AZ9-3.1.T1300048</name>
</gene>
<dbReference type="EMBL" id="CAJJDM010000133">
    <property type="protein sequence ID" value="CAD8106292.1"/>
    <property type="molecule type" value="Genomic_DNA"/>
</dbReference>
<dbReference type="Proteomes" id="UP000688137">
    <property type="component" value="Unassembled WGS sequence"/>
</dbReference>
<keyword evidence="2" id="KW-1185">Reference proteome</keyword>
<accession>A0A8S1PTE2</accession>
<reference evidence="1" key="1">
    <citation type="submission" date="2021-01" db="EMBL/GenBank/DDBJ databases">
        <authorList>
            <consortium name="Genoscope - CEA"/>
            <person name="William W."/>
        </authorList>
    </citation>
    <scope>NUCLEOTIDE SEQUENCE</scope>
</reference>
<evidence type="ECO:0000313" key="1">
    <source>
        <dbReference type="EMBL" id="CAD8106292.1"/>
    </source>
</evidence>
<evidence type="ECO:0000313" key="2">
    <source>
        <dbReference type="Proteomes" id="UP000688137"/>
    </source>
</evidence>